<dbReference type="PANTHER" id="PTHR36837:SF2">
    <property type="entry name" value="POLY(3-HYDROXYALKANOATE) POLYMERASE SUBUNIT PHAC"/>
    <property type="match status" value="1"/>
</dbReference>
<protein>
    <recommendedName>
        <fullName evidence="2">Poly(3-hydroxyalkanoate) polymerase subunit PhaC</fullName>
    </recommendedName>
    <alternativeName>
        <fullName evidence="6">PHB synthase subunit PhaC</fullName>
    </alternativeName>
</protein>
<comment type="pathway">
    <text evidence="1">Biopolymer metabolism; poly-(R)-3-hydroxybutanoate biosynthesis.</text>
</comment>
<keyword evidence="9" id="KW-1185">Reference proteome</keyword>
<dbReference type="PANTHER" id="PTHR36837">
    <property type="entry name" value="POLY(3-HYDROXYALKANOATE) POLYMERASE SUBUNIT PHAC"/>
    <property type="match status" value="1"/>
</dbReference>
<evidence type="ECO:0000313" key="9">
    <source>
        <dbReference type="Proteomes" id="UP000588068"/>
    </source>
</evidence>
<evidence type="ECO:0000256" key="4">
    <source>
        <dbReference type="ARBA" id="ARBA00022752"/>
    </source>
</evidence>
<proteinExistence type="predicted"/>
<name>A0A841HRF0_9GAMM</name>
<sequence length="361" mass="41005">MTEIKFDREQVKQDTDAFVQRLTQGLAVLAQAGDVTIGSAPKDAVYEEDKLVLYRYRPAADVPAKNRVRTPLLICYALVNRPYMMDLQPDRSLIRGLLQRGVDVYLIDWGYPDGADRFLTIDDYVSGYLARCVDVVREASGQDRINLLGVCQGGTLSLCYAALHRETLRNLVTMVTPVDFQTPQNLLTKWTKHVDLDQLVATTGNVPGEMLNALFLGLQPFRLTSQKYVDLLDHIDDPKALENFLRMEKWIFDSPDQPGEMFRQFMQWFVKENRLVNDALDLNGRPVRLKDIRTPLLNIYATQDHLVPPSASTPLEQRVGSRDYSSYAFPGGHIGIYVSGAAQREVPTRIAQWLKERDGKR</sequence>
<keyword evidence="3 8" id="KW-0808">Transferase</keyword>
<keyword evidence="5 8" id="KW-0012">Acyltransferase</keyword>
<dbReference type="InterPro" id="IPR051321">
    <property type="entry name" value="PHA/PHB_synthase"/>
</dbReference>
<dbReference type="InterPro" id="IPR000073">
    <property type="entry name" value="AB_hydrolase_1"/>
</dbReference>
<evidence type="ECO:0000256" key="1">
    <source>
        <dbReference type="ARBA" id="ARBA00004683"/>
    </source>
</evidence>
<dbReference type="EMBL" id="JACHHZ010000004">
    <property type="protein sequence ID" value="MBB6094602.1"/>
    <property type="molecule type" value="Genomic_DNA"/>
</dbReference>
<accession>A0A841HRF0</accession>
<dbReference type="Gene3D" id="3.40.50.1820">
    <property type="entry name" value="alpha/beta hydrolase"/>
    <property type="match status" value="1"/>
</dbReference>
<organism evidence="8 9">
    <name type="scientific">Povalibacter uvarum</name>
    <dbReference type="NCBI Taxonomy" id="732238"/>
    <lineage>
        <taxon>Bacteria</taxon>
        <taxon>Pseudomonadati</taxon>
        <taxon>Pseudomonadota</taxon>
        <taxon>Gammaproteobacteria</taxon>
        <taxon>Steroidobacterales</taxon>
        <taxon>Steroidobacteraceae</taxon>
        <taxon>Povalibacter</taxon>
    </lineage>
</organism>
<evidence type="ECO:0000256" key="3">
    <source>
        <dbReference type="ARBA" id="ARBA00022679"/>
    </source>
</evidence>
<dbReference type="Proteomes" id="UP000588068">
    <property type="component" value="Unassembled WGS sequence"/>
</dbReference>
<evidence type="ECO:0000256" key="6">
    <source>
        <dbReference type="ARBA" id="ARBA00033356"/>
    </source>
</evidence>
<dbReference type="Pfam" id="PF00561">
    <property type="entry name" value="Abhydrolase_1"/>
    <property type="match status" value="1"/>
</dbReference>
<dbReference type="UniPathway" id="UPA00917"/>
<keyword evidence="4" id="KW-0583">PHB biosynthesis</keyword>
<evidence type="ECO:0000256" key="5">
    <source>
        <dbReference type="ARBA" id="ARBA00023315"/>
    </source>
</evidence>
<dbReference type="SUPFAM" id="SSF53474">
    <property type="entry name" value="alpha/beta-Hydrolases"/>
    <property type="match status" value="1"/>
</dbReference>
<dbReference type="InterPro" id="IPR029058">
    <property type="entry name" value="AB_hydrolase_fold"/>
</dbReference>
<gene>
    <name evidence="8" type="ORF">HNQ60_003489</name>
</gene>
<dbReference type="NCBIfam" id="TIGR01836">
    <property type="entry name" value="PHA_synth_III_C"/>
    <property type="match status" value="1"/>
</dbReference>
<dbReference type="RefSeq" id="WP_184334014.1">
    <property type="nucleotide sequence ID" value="NZ_JACHHZ010000004.1"/>
</dbReference>
<feature type="domain" description="AB hydrolase-1" evidence="7">
    <location>
        <begin position="71"/>
        <end position="334"/>
    </location>
</feature>
<evidence type="ECO:0000259" key="7">
    <source>
        <dbReference type="Pfam" id="PF00561"/>
    </source>
</evidence>
<dbReference type="GO" id="GO:0042619">
    <property type="term" value="P:poly-hydroxybutyrate biosynthetic process"/>
    <property type="evidence" value="ECO:0007669"/>
    <property type="project" value="UniProtKB-KW"/>
</dbReference>
<comment type="caution">
    <text evidence="8">The sequence shown here is derived from an EMBL/GenBank/DDBJ whole genome shotgun (WGS) entry which is preliminary data.</text>
</comment>
<dbReference type="InterPro" id="IPR010125">
    <property type="entry name" value="PHA_synth_III_C"/>
</dbReference>
<evidence type="ECO:0000256" key="2">
    <source>
        <dbReference type="ARBA" id="ARBA00019065"/>
    </source>
</evidence>
<evidence type="ECO:0000313" key="8">
    <source>
        <dbReference type="EMBL" id="MBB6094602.1"/>
    </source>
</evidence>
<reference evidence="8 9" key="1">
    <citation type="submission" date="2020-08" db="EMBL/GenBank/DDBJ databases">
        <title>Genomic Encyclopedia of Type Strains, Phase IV (KMG-IV): sequencing the most valuable type-strain genomes for metagenomic binning, comparative biology and taxonomic classification.</title>
        <authorList>
            <person name="Goeker M."/>
        </authorList>
    </citation>
    <scope>NUCLEOTIDE SEQUENCE [LARGE SCALE GENOMIC DNA]</scope>
    <source>
        <strain evidence="8 9">DSM 26723</strain>
    </source>
</reference>
<dbReference type="GO" id="GO:0016746">
    <property type="term" value="F:acyltransferase activity"/>
    <property type="evidence" value="ECO:0007669"/>
    <property type="project" value="UniProtKB-KW"/>
</dbReference>
<dbReference type="AlphaFoldDB" id="A0A841HRF0"/>